<dbReference type="Pfam" id="PF02517">
    <property type="entry name" value="Rce1-like"/>
    <property type="match status" value="1"/>
</dbReference>
<feature type="domain" description="CAAX prenyl protease 2/Lysostaphin resistance protein A-like" evidence="3">
    <location>
        <begin position="462"/>
        <end position="548"/>
    </location>
</feature>
<name>A0A5M9ZHC5_9BIFI</name>
<feature type="compositionally biased region" description="Pro residues" evidence="1">
    <location>
        <begin position="136"/>
        <end position="150"/>
    </location>
</feature>
<proteinExistence type="predicted"/>
<keyword evidence="4" id="KW-0482">Metalloprotease</keyword>
<sequence length="635" mass="68075">MTSSSVPPVEQLTSQQLHPQQPVRQTVPVPAASSQPVSPQSWQQAAQPHPHADYAVPAYPPQPAQPNQSPAAYVPSQDQPQPPAYASARQYSQTPQPYPAYPANPQQLAQSDRAVWSTGFSQPSSQPSQSAQMPQPMQPAPSAQPQPYPAQPSVSPQYPAYPQYSLPQSPQYQHYPVYGPGYPGQYPASGPRYVEPAQPQYLTYPAPQPSPAPSPYAVQPGVPVAPVVPPVGAAAPMSAGPVPIGPVMPGAPAMSSASVVPPASTVSPASAAPPMPVAPIAPPTPIMQPVPVAPAIFVDPRKAWRTWRRRIVTRAMGLTLAYEGMMYVGVFLSSIVISIVLGFEAGATGGTYSGDIPSKWDGIISLVSVFTAFIFLLLMRRRDILTREFWLGGPHLNTYGEPNQRGRVSQYGGGRMRPQWFLLFIVLGLGVQGAVTLGQMLLSFVHFDLISPTSDSINESATTVSMWLYIGLVGPVCEEVMFRGVLMKELKPLGRNFAIVTSALVFGLFHDDVVQGTFAFLFGLLLGFVAMEYSLVWSIALHIFNNAVLSGVVDTLLAGQLSDTGYTVYSIILMLVGVLGAAIVFAVYGKGLVRYRRTHRSAPGTYASWASPTFIVFVVANVILTALSLFVALMG</sequence>
<feature type="compositionally biased region" description="Polar residues" evidence="1">
    <location>
        <begin position="1"/>
        <end position="18"/>
    </location>
</feature>
<feature type="region of interest" description="Disordered" evidence="1">
    <location>
        <begin position="1"/>
        <end position="165"/>
    </location>
</feature>
<feature type="compositionally biased region" description="Low complexity" evidence="1">
    <location>
        <begin position="121"/>
        <end position="135"/>
    </location>
</feature>
<keyword evidence="2" id="KW-1133">Transmembrane helix</keyword>
<organism evidence="4 5">
    <name type="scientific">Bifidobacterium myosotis</name>
    <dbReference type="NCBI Taxonomy" id="1630166"/>
    <lineage>
        <taxon>Bacteria</taxon>
        <taxon>Bacillati</taxon>
        <taxon>Actinomycetota</taxon>
        <taxon>Actinomycetes</taxon>
        <taxon>Bifidobacteriales</taxon>
        <taxon>Bifidobacteriaceae</taxon>
        <taxon>Bifidobacterium</taxon>
    </lineage>
</organism>
<dbReference type="PANTHER" id="PTHR36435">
    <property type="entry name" value="SLR1288 PROTEIN"/>
    <property type="match status" value="1"/>
</dbReference>
<feature type="transmembrane region" description="Helical" evidence="2">
    <location>
        <begin position="609"/>
        <end position="633"/>
    </location>
</feature>
<evidence type="ECO:0000259" key="3">
    <source>
        <dbReference type="Pfam" id="PF02517"/>
    </source>
</evidence>
<feature type="transmembrane region" description="Helical" evidence="2">
    <location>
        <begin position="568"/>
        <end position="588"/>
    </location>
</feature>
<keyword evidence="2" id="KW-0812">Transmembrane</keyword>
<evidence type="ECO:0000313" key="5">
    <source>
        <dbReference type="Proteomes" id="UP000410049"/>
    </source>
</evidence>
<dbReference type="GO" id="GO:0006508">
    <property type="term" value="P:proteolysis"/>
    <property type="evidence" value="ECO:0007669"/>
    <property type="project" value="UniProtKB-KW"/>
</dbReference>
<comment type="caution">
    <text evidence="4">The sequence shown here is derived from an EMBL/GenBank/DDBJ whole genome shotgun (WGS) entry which is preliminary data.</text>
</comment>
<feature type="transmembrane region" description="Helical" evidence="2">
    <location>
        <begin position="543"/>
        <end position="562"/>
    </location>
</feature>
<feature type="transmembrane region" description="Helical" evidence="2">
    <location>
        <begin position="420"/>
        <end position="446"/>
    </location>
</feature>
<feature type="transmembrane region" description="Helical" evidence="2">
    <location>
        <begin position="516"/>
        <end position="536"/>
    </location>
</feature>
<feature type="compositionally biased region" description="Low complexity" evidence="1">
    <location>
        <begin position="19"/>
        <end position="57"/>
    </location>
</feature>
<feature type="transmembrane region" description="Helical" evidence="2">
    <location>
        <begin position="363"/>
        <end position="379"/>
    </location>
</feature>
<dbReference type="GO" id="GO:0008237">
    <property type="term" value="F:metallopeptidase activity"/>
    <property type="evidence" value="ECO:0007669"/>
    <property type="project" value="UniProtKB-KW"/>
</dbReference>
<keyword evidence="2" id="KW-0472">Membrane</keyword>
<dbReference type="InterPro" id="IPR052710">
    <property type="entry name" value="CAAX_protease"/>
</dbReference>
<accession>A0A5M9ZHC5</accession>
<dbReference type="EMBL" id="RZUH01000010">
    <property type="protein sequence ID" value="KAA8826603.1"/>
    <property type="molecule type" value="Genomic_DNA"/>
</dbReference>
<keyword evidence="4" id="KW-0645">Protease</keyword>
<keyword evidence="4" id="KW-0378">Hydrolase</keyword>
<dbReference type="PANTHER" id="PTHR36435:SF1">
    <property type="entry name" value="CAAX AMINO TERMINAL PROTEASE FAMILY PROTEIN"/>
    <property type="match status" value="1"/>
</dbReference>
<gene>
    <name evidence="4" type="ORF">EMO91_10940</name>
</gene>
<reference evidence="4 5" key="1">
    <citation type="journal article" date="2019" name="Syst. Appl. Microbiol.">
        <title>Characterization of Bifidobacterium species in feaces of the Egyptian fruit bat: Description of B. vespertilionis sp. nov. and B. rousetti sp. nov.</title>
        <authorList>
            <person name="Modesto M."/>
            <person name="Satti M."/>
            <person name="Watanabe K."/>
            <person name="Puglisi E."/>
            <person name="Morelli L."/>
            <person name="Huang C.-H."/>
            <person name="Liou J.-S."/>
            <person name="Miyashita M."/>
            <person name="Tamura T."/>
            <person name="Saito S."/>
            <person name="Mori K."/>
            <person name="Huang L."/>
            <person name="Sciavilla P."/>
            <person name="Sandri C."/>
            <person name="Spiezio C."/>
            <person name="Vitali F."/>
            <person name="Cavalieri D."/>
            <person name="Perpetuini G."/>
            <person name="Tofalo R."/>
            <person name="Bonetti A."/>
            <person name="Arita M."/>
            <person name="Mattarelli P."/>
        </authorList>
    </citation>
    <scope>NUCLEOTIDE SEQUENCE [LARGE SCALE GENOMIC DNA]</scope>
    <source>
        <strain evidence="4 5">RST17</strain>
    </source>
</reference>
<dbReference type="AlphaFoldDB" id="A0A5M9ZHC5"/>
<evidence type="ECO:0000256" key="1">
    <source>
        <dbReference type="SAM" id="MobiDB-lite"/>
    </source>
</evidence>
<dbReference type="InterPro" id="IPR003675">
    <property type="entry name" value="Rce1/LyrA-like_dom"/>
</dbReference>
<protein>
    <submittedName>
        <fullName evidence="4">CPBP family intramembrane metalloprotease</fullName>
    </submittedName>
</protein>
<dbReference type="GO" id="GO:0004175">
    <property type="term" value="F:endopeptidase activity"/>
    <property type="evidence" value="ECO:0007669"/>
    <property type="project" value="UniProtKB-ARBA"/>
</dbReference>
<dbReference type="GO" id="GO:0080120">
    <property type="term" value="P:CAAX-box protein maturation"/>
    <property type="evidence" value="ECO:0007669"/>
    <property type="project" value="UniProtKB-ARBA"/>
</dbReference>
<evidence type="ECO:0000256" key="2">
    <source>
        <dbReference type="SAM" id="Phobius"/>
    </source>
</evidence>
<evidence type="ECO:0000313" key="4">
    <source>
        <dbReference type="EMBL" id="KAA8826603.1"/>
    </source>
</evidence>
<feature type="compositionally biased region" description="Low complexity" evidence="1">
    <location>
        <begin position="151"/>
        <end position="165"/>
    </location>
</feature>
<dbReference type="Proteomes" id="UP000410049">
    <property type="component" value="Unassembled WGS sequence"/>
</dbReference>
<feature type="transmembrane region" description="Helical" evidence="2">
    <location>
        <begin position="315"/>
        <end position="343"/>
    </location>
</feature>